<gene>
    <name evidence="3" type="ORF">ES674_05900</name>
</gene>
<dbReference type="EMBL" id="VSKK01000001">
    <property type="protein sequence ID" value="TYB79305.1"/>
    <property type="molecule type" value="Genomic_DNA"/>
</dbReference>
<comment type="caution">
    <text evidence="3">The sequence shown here is derived from an EMBL/GenBank/DDBJ whole genome shotgun (WGS) entry which is preliminary data.</text>
</comment>
<dbReference type="SUPFAM" id="SSF50156">
    <property type="entry name" value="PDZ domain-like"/>
    <property type="match status" value="1"/>
</dbReference>
<dbReference type="OrthoDB" id="3521766at2"/>
<keyword evidence="4" id="KW-1185">Reference proteome</keyword>
<dbReference type="InterPro" id="IPR021109">
    <property type="entry name" value="Peptidase_aspartic_dom_sf"/>
</dbReference>
<dbReference type="Gene3D" id="2.40.70.10">
    <property type="entry name" value="Acid Proteases"/>
    <property type="match status" value="2"/>
</dbReference>
<evidence type="ECO:0000313" key="4">
    <source>
        <dbReference type="Proteomes" id="UP000323720"/>
    </source>
</evidence>
<dbReference type="InterPro" id="IPR036034">
    <property type="entry name" value="PDZ_sf"/>
</dbReference>
<reference evidence="3 4" key="1">
    <citation type="submission" date="2019-08" db="EMBL/GenBank/DDBJ databases">
        <title>Genomes of Antarctic Bizionia species.</title>
        <authorList>
            <person name="Bowman J.P."/>
        </authorList>
    </citation>
    <scope>NUCLEOTIDE SEQUENCE [LARGE SCALE GENOMIC DNA]</scope>
    <source>
        <strain evidence="3 4">ADA-4</strain>
    </source>
</reference>
<name>A0A5D0REX8_9FLAO</name>
<dbReference type="Gene3D" id="2.30.42.10">
    <property type="match status" value="1"/>
</dbReference>
<dbReference type="RefSeq" id="WP_148403041.1">
    <property type="nucleotide sequence ID" value="NZ_VSKK01000001.1"/>
</dbReference>
<evidence type="ECO:0000313" key="3">
    <source>
        <dbReference type="EMBL" id="TYB79305.1"/>
    </source>
</evidence>
<feature type="signal peptide" evidence="1">
    <location>
        <begin position="1"/>
        <end position="21"/>
    </location>
</feature>
<dbReference type="PROSITE" id="PS50106">
    <property type="entry name" value="PDZ"/>
    <property type="match status" value="1"/>
</dbReference>
<dbReference type="SMART" id="SM00228">
    <property type="entry name" value="PDZ"/>
    <property type="match status" value="1"/>
</dbReference>
<dbReference type="Proteomes" id="UP000323720">
    <property type="component" value="Unassembled WGS sequence"/>
</dbReference>
<dbReference type="InterPro" id="IPR041489">
    <property type="entry name" value="PDZ_6"/>
</dbReference>
<evidence type="ECO:0000256" key="1">
    <source>
        <dbReference type="SAM" id="SignalP"/>
    </source>
</evidence>
<dbReference type="InterPro" id="IPR001478">
    <property type="entry name" value="PDZ"/>
</dbReference>
<feature type="domain" description="PDZ" evidence="2">
    <location>
        <begin position="380"/>
        <end position="421"/>
    </location>
</feature>
<proteinExistence type="predicted"/>
<organism evidence="3 4">
    <name type="scientific">Bizionia myxarmorum</name>
    <dbReference type="NCBI Taxonomy" id="291186"/>
    <lineage>
        <taxon>Bacteria</taxon>
        <taxon>Pseudomonadati</taxon>
        <taxon>Bacteroidota</taxon>
        <taxon>Flavobacteriia</taxon>
        <taxon>Flavobacteriales</taxon>
        <taxon>Flavobacteriaceae</taxon>
        <taxon>Bizionia</taxon>
    </lineage>
</organism>
<keyword evidence="1" id="KW-0732">Signal</keyword>
<evidence type="ECO:0000259" key="2">
    <source>
        <dbReference type="PROSITE" id="PS50106"/>
    </source>
</evidence>
<dbReference type="Pfam" id="PF17820">
    <property type="entry name" value="PDZ_6"/>
    <property type="match status" value="1"/>
</dbReference>
<sequence>MKRSKLVFILLTLLVCFNTQAQEQSFQFTNGKTSDKINFQLINNLIIIPIVINDMELSFILDSGVTKPILFDNLNGLEVLNSETNEIIFLKGLGEGSLLEAIKSKNNKITIGNAEKQQQTIFAIFNGNLDYTPKLGIPIHGIIGHDVFKDFVVEINYRSKYIKLTSPENYSDKLCRSCEKLPLSFHNSKPYILAEITMENKQIPVKMLLDTGASDALWLFEDASQEIVSTANYFDDFLGHGLSGSLYGKRSKLESLTIASFVIYESLVAFPTGESIETLKKIKDRNGTIGAEILKRFHVVFNYQESYIILKKNSNFHGEFSYNKSGIDIEHRGVRIVKNYQYTLDNGRLIFGKSVDITRHISNKSLEDDFRLETAPAFEIVNLRPNSPAKLVGLQLGDVILEINGTDVNKYKLQEVIHLFKGREGKKISIKIERNEKIFLYEFHLKDLLKQKQP</sequence>
<dbReference type="AlphaFoldDB" id="A0A5D0REX8"/>
<protein>
    <submittedName>
        <fullName evidence="3">PDZ domain-containing protein</fullName>
    </submittedName>
</protein>
<feature type="chain" id="PRO_5023083504" evidence="1">
    <location>
        <begin position="22"/>
        <end position="454"/>
    </location>
</feature>
<accession>A0A5D0REX8</accession>